<feature type="region of interest" description="Disordered" evidence="1">
    <location>
        <begin position="977"/>
        <end position="1078"/>
    </location>
</feature>
<evidence type="ECO:0000313" key="4">
    <source>
        <dbReference type="Proteomes" id="UP000798808"/>
    </source>
</evidence>
<reference evidence="3 4" key="1">
    <citation type="submission" date="2019-02" db="EMBL/GenBank/DDBJ databases">
        <authorList>
            <person name="Goldberg S.R."/>
            <person name="Haltli B.A."/>
            <person name="Correa H."/>
            <person name="Russell K.G."/>
        </authorList>
    </citation>
    <scope>NUCLEOTIDE SEQUENCE [LARGE SCALE GENOMIC DNA]</scope>
    <source>
        <strain evidence="3 4">JCM 16186</strain>
    </source>
</reference>
<evidence type="ECO:0000313" key="3">
    <source>
        <dbReference type="EMBL" id="MTI23667.1"/>
    </source>
</evidence>
<feature type="compositionally biased region" description="Acidic residues" evidence="1">
    <location>
        <begin position="979"/>
        <end position="1022"/>
    </location>
</feature>
<dbReference type="RefSeq" id="WP_155168849.1">
    <property type="nucleotide sequence ID" value="NZ_SMLW01000269.1"/>
</dbReference>
<dbReference type="InterPro" id="IPR026341">
    <property type="entry name" value="T9SS_type_B"/>
</dbReference>
<dbReference type="Pfam" id="PF13585">
    <property type="entry name" value="CHU_C"/>
    <property type="match status" value="1"/>
</dbReference>
<dbReference type="Pfam" id="PF17803">
    <property type="entry name" value="Cadherin_4"/>
    <property type="match status" value="3"/>
</dbReference>
<dbReference type="NCBIfam" id="TIGR04131">
    <property type="entry name" value="Bac_Flav_CTERM"/>
    <property type="match status" value="1"/>
</dbReference>
<dbReference type="NCBIfam" id="NF012211">
    <property type="entry name" value="tand_rpt_95"/>
    <property type="match status" value="5"/>
</dbReference>
<keyword evidence="4" id="KW-1185">Reference proteome</keyword>
<dbReference type="Gene3D" id="2.60.40.3440">
    <property type="match status" value="1"/>
</dbReference>
<proteinExistence type="predicted"/>
<organism evidence="3 4">
    <name type="scientific">Fulvivirga kasyanovii</name>
    <dbReference type="NCBI Taxonomy" id="396812"/>
    <lineage>
        <taxon>Bacteria</taxon>
        <taxon>Pseudomonadati</taxon>
        <taxon>Bacteroidota</taxon>
        <taxon>Cytophagia</taxon>
        <taxon>Cytophagales</taxon>
        <taxon>Fulvivirgaceae</taxon>
        <taxon>Fulvivirga</taxon>
    </lineage>
</organism>
<comment type="caution">
    <text evidence="3">The sequence shown here is derived from an EMBL/GenBank/DDBJ whole genome shotgun (WGS) entry which is preliminary data.</text>
</comment>
<dbReference type="Proteomes" id="UP000798808">
    <property type="component" value="Unassembled WGS sequence"/>
</dbReference>
<evidence type="ECO:0000256" key="1">
    <source>
        <dbReference type="SAM" id="MobiDB-lite"/>
    </source>
</evidence>
<dbReference type="PROSITE" id="PS51820">
    <property type="entry name" value="PA14"/>
    <property type="match status" value="1"/>
</dbReference>
<dbReference type="Gene3D" id="2.60.120.1560">
    <property type="match status" value="1"/>
</dbReference>
<dbReference type="PANTHER" id="PTHR34720">
    <property type="entry name" value="MICROCYSTIN DEPENDENT PROTEIN"/>
    <property type="match status" value="1"/>
</dbReference>
<dbReference type="InterPro" id="IPR028974">
    <property type="entry name" value="TSP_type-3_rpt"/>
</dbReference>
<sequence length="1165" mass="122039">MRIFTHLALLVLGILSFGVGYAQTSVVVIDKINNPAGDYPVGSQVCISFDLHNIGPDATINDITVNYELPERLSFKTSGSSGIFSESAGLVSGVHSGSIAVGASVTYTMCFQIEEGACPGSTIGGGETCSAPEGSLTISGGSELSPGFLRFKEWSHWGVGGSEDVEADKISNYFPLGQLNPTSTCSSNTGTATSADIEFFYDNDNTSFDSKISSYSGNGDRITWEWYGIIVPDETTNYTFCGTAIDDGWAAWITDDFDPESGDVLDPTDMNLVGEEFQWNGGGTVNTPNFSLVCGRPYFFRIVVSSRNTCVNGANFGYSSITLAKTSASCTQAWGSMISENIATPLTLNLNCAPAQGNEQVTINEDSGLSVFDLVSNNTDPDGDPIAVSFPEGTTTTAGITITDNGNGTINYTPAANYFGQDTLFYTVCDNISVVNCVSDTLFITINPVNDEPSFTKGANQTVNEDAGSQTVTGWGTSLDNGASNESDQTLSFIVTNDNNGLFSVQPIIDANGVLTYTPAENANGTATVTVILKDNGGTSNGGDDTYETQTFTITISPINDAPVAFDDSNSVDEDNTLTLTAANGLLANDTDIDGDALTVTLFEVEGTTYPAGTTVNLSQGDLTVNLDGSYSFIPASDYNGTLPEVTYTVSDDVLTDEGSLTISISPVNDEPVAIDDSKSTVENTTLTVSADNGILANDTDVDGDALTITEFEVGGTTYPAGTTANLTEGSLTINGDGSYTFVPATDYTGTVPQITYTVSDGHVTDEGTLTINVTEIANNAPVAVDDTNSVDEGSTLSVSAANGVLANDTDADGDVLSVSQFEVDGQTFPAGTTANLTQGDLTVNADGSYTFVPAENFSGSVPQVTYTVGDGLDSDEGTLDIVVNPVNKAPVAEDGTIEVENGETVTGTIAPLGTDPDGDALTFGLVTTPSNGTLVLNGDGGYTYTAPENFSGTITFVYEVCDGTVCTQATVTITVTSDDTDNDGIPDDVEGTGDTDGDGTPDFQDTDSDNDGIPDDVEAGDDGNNPVDTDNDGTPDYLDEDSDNDGIPDSEEAGNDPTNPVDSDNDGLPDYRDPQDDTDAEVFINQQVSPDGDGVNDFWEIESIEQYPANNVKLYNRWGNLIFEQDGYNNADKVWTGNSNSGLLLLGDRLPSGTYFYVIDLGDG</sequence>
<dbReference type="Gene3D" id="2.60.40.1200">
    <property type="match status" value="3"/>
</dbReference>
<feature type="domain" description="PA14" evidence="2">
    <location>
        <begin position="176"/>
        <end position="332"/>
    </location>
</feature>
<protein>
    <submittedName>
        <fullName evidence="3">Tandem-95 repeat protein</fullName>
    </submittedName>
</protein>
<gene>
    <name evidence="3" type="ORF">E1163_01745</name>
</gene>
<dbReference type="EMBL" id="SMLW01000269">
    <property type="protein sequence ID" value="MTI23667.1"/>
    <property type="molecule type" value="Genomic_DNA"/>
</dbReference>
<dbReference type="Gene3D" id="2.60.40.2810">
    <property type="match status" value="1"/>
</dbReference>
<feature type="non-terminal residue" evidence="3">
    <location>
        <position position="1165"/>
    </location>
</feature>
<dbReference type="PANTHER" id="PTHR34720:SF9">
    <property type="entry name" value="BLR4714 PROTEIN"/>
    <property type="match status" value="1"/>
</dbReference>
<dbReference type="Pfam" id="PF17963">
    <property type="entry name" value="Big_9"/>
    <property type="match status" value="2"/>
</dbReference>
<feature type="compositionally biased region" description="Acidic residues" evidence="1">
    <location>
        <begin position="1030"/>
        <end position="1055"/>
    </location>
</feature>
<accession>A0ABW9RID4</accession>
<dbReference type="SUPFAM" id="SSF103647">
    <property type="entry name" value="TSP type-3 repeat"/>
    <property type="match status" value="1"/>
</dbReference>
<dbReference type="InterPro" id="IPR037524">
    <property type="entry name" value="PA14/GLEYA"/>
</dbReference>
<evidence type="ECO:0000259" key="2">
    <source>
        <dbReference type="PROSITE" id="PS51820"/>
    </source>
</evidence>
<dbReference type="InterPro" id="IPR040853">
    <property type="entry name" value="RapA2_cadherin-like"/>
</dbReference>
<name>A0ABW9RID4_9BACT</name>